<keyword evidence="3" id="KW-1185">Reference proteome</keyword>
<name>A0A2S7SRU2_9BACT</name>
<dbReference type="EMBL" id="PPSL01000006">
    <property type="protein sequence ID" value="PQJ09351.1"/>
    <property type="molecule type" value="Genomic_DNA"/>
</dbReference>
<protein>
    <submittedName>
        <fullName evidence="2">Polyketide cyclase</fullName>
    </submittedName>
</protein>
<keyword evidence="1" id="KW-1133">Transmembrane helix</keyword>
<dbReference type="InterPro" id="IPR023393">
    <property type="entry name" value="START-like_dom_sf"/>
</dbReference>
<dbReference type="SUPFAM" id="SSF55961">
    <property type="entry name" value="Bet v1-like"/>
    <property type="match status" value="1"/>
</dbReference>
<reference evidence="2 3" key="1">
    <citation type="submission" date="2018-01" db="EMBL/GenBank/DDBJ databases">
        <title>A novel member of the phylum Bacteroidetes isolated from glacier ice.</title>
        <authorList>
            <person name="Liu Q."/>
            <person name="Xin Y.-H."/>
        </authorList>
    </citation>
    <scope>NUCLEOTIDE SEQUENCE [LARGE SCALE GENOMIC DNA]</scope>
    <source>
        <strain evidence="2 3">RB1R16</strain>
    </source>
</reference>
<evidence type="ECO:0000256" key="1">
    <source>
        <dbReference type="SAM" id="Phobius"/>
    </source>
</evidence>
<evidence type="ECO:0000313" key="3">
    <source>
        <dbReference type="Proteomes" id="UP000239872"/>
    </source>
</evidence>
<dbReference type="Proteomes" id="UP000239872">
    <property type="component" value="Unassembled WGS sequence"/>
</dbReference>
<dbReference type="AlphaFoldDB" id="A0A2S7SRU2"/>
<comment type="caution">
    <text evidence="2">The sequence shown here is derived from an EMBL/GenBank/DDBJ whole genome shotgun (WGS) entry which is preliminary data.</text>
</comment>
<proteinExistence type="predicted"/>
<organism evidence="2 3">
    <name type="scientific">Flavipsychrobacter stenotrophus</name>
    <dbReference type="NCBI Taxonomy" id="2077091"/>
    <lineage>
        <taxon>Bacteria</taxon>
        <taxon>Pseudomonadati</taxon>
        <taxon>Bacteroidota</taxon>
        <taxon>Chitinophagia</taxon>
        <taxon>Chitinophagales</taxon>
        <taxon>Chitinophagaceae</taxon>
        <taxon>Flavipsychrobacter</taxon>
    </lineage>
</organism>
<dbReference type="Gene3D" id="3.30.530.20">
    <property type="match status" value="1"/>
</dbReference>
<sequence>MNIVIAILSVVAGLILLLLIIALFMKKRYNTHREITIRLPKQKVFDYLKQIRNQDNFNKWIMVDPNMKKEYRGTDGTVGFVYAWNGNKEAGEGEQEIKAIVEGKDIEMELRFVRPFAGIANAKMTTESLSDNQTKVIWNTASEIKYPLNIMLPMIVKMLEKDMNISLVTLKSNLEN</sequence>
<dbReference type="OrthoDB" id="9807923at2"/>
<dbReference type="RefSeq" id="WP_105040801.1">
    <property type="nucleotide sequence ID" value="NZ_PPSL01000006.1"/>
</dbReference>
<dbReference type="CDD" id="cd07818">
    <property type="entry name" value="SRPBCC_1"/>
    <property type="match status" value="1"/>
</dbReference>
<gene>
    <name evidence="2" type="ORF">CJD36_019065</name>
</gene>
<keyword evidence="1" id="KW-0812">Transmembrane</keyword>
<feature type="transmembrane region" description="Helical" evidence="1">
    <location>
        <begin position="6"/>
        <end position="25"/>
    </location>
</feature>
<accession>A0A2S7SRU2</accession>
<evidence type="ECO:0000313" key="2">
    <source>
        <dbReference type="EMBL" id="PQJ09351.1"/>
    </source>
</evidence>
<keyword evidence="1" id="KW-0472">Membrane</keyword>